<dbReference type="Pfam" id="PF00501">
    <property type="entry name" value="AMP-binding"/>
    <property type="match status" value="1"/>
</dbReference>
<gene>
    <name evidence="4" type="ORF">AB675_8545</name>
</gene>
<dbReference type="GO" id="GO:0004467">
    <property type="term" value="F:long-chain fatty acid-CoA ligase activity"/>
    <property type="evidence" value="ECO:0007669"/>
    <property type="project" value="TreeGrafter"/>
</dbReference>
<dbReference type="PROSITE" id="PS00455">
    <property type="entry name" value="AMP_BINDING"/>
    <property type="match status" value="1"/>
</dbReference>
<evidence type="ECO:0000313" key="4">
    <source>
        <dbReference type="EMBL" id="KPI44704.1"/>
    </source>
</evidence>
<organism evidence="4 5">
    <name type="scientific">Cyphellophora attinorum</name>
    <dbReference type="NCBI Taxonomy" id="1664694"/>
    <lineage>
        <taxon>Eukaryota</taxon>
        <taxon>Fungi</taxon>
        <taxon>Dikarya</taxon>
        <taxon>Ascomycota</taxon>
        <taxon>Pezizomycotina</taxon>
        <taxon>Eurotiomycetes</taxon>
        <taxon>Chaetothyriomycetidae</taxon>
        <taxon>Chaetothyriales</taxon>
        <taxon>Cyphellophoraceae</taxon>
        <taxon>Cyphellophora</taxon>
    </lineage>
</organism>
<dbReference type="AlphaFoldDB" id="A0A0N1HGH6"/>
<dbReference type="InterPro" id="IPR020845">
    <property type="entry name" value="AMP-binding_CS"/>
</dbReference>
<dbReference type="GO" id="GO:0009898">
    <property type="term" value="C:cytoplasmic side of plasma membrane"/>
    <property type="evidence" value="ECO:0007669"/>
    <property type="project" value="TreeGrafter"/>
</dbReference>
<evidence type="ECO:0000259" key="3">
    <source>
        <dbReference type="Pfam" id="PF00501"/>
    </source>
</evidence>
<name>A0A0N1HGH6_9EURO</name>
<dbReference type="RefSeq" id="XP_018004667.1">
    <property type="nucleotide sequence ID" value="XM_018148999.1"/>
</dbReference>
<reference evidence="4 5" key="1">
    <citation type="submission" date="2015-06" db="EMBL/GenBank/DDBJ databases">
        <title>Draft genome of the ant-associated black yeast Phialophora attae CBS 131958.</title>
        <authorList>
            <person name="Moreno L.F."/>
            <person name="Stielow B.J."/>
            <person name="de Hoog S."/>
            <person name="Vicente V.A."/>
            <person name="Weiss V.A."/>
            <person name="de Vries M."/>
            <person name="Cruz L.M."/>
            <person name="Souza E.M."/>
        </authorList>
    </citation>
    <scope>NUCLEOTIDE SEQUENCE [LARGE SCALE GENOMIC DNA]</scope>
    <source>
        <strain evidence="4 5">CBS 131958</strain>
    </source>
</reference>
<evidence type="ECO:0000256" key="1">
    <source>
        <dbReference type="ARBA" id="ARBA00006432"/>
    </source>
</evidence>
<keyword evidence="2" id="KW-0436">Ligase</keyword>
<dbReference type="InterPro" id="IPR000873">
    <property type="entry name" value="AMP-dep_synth/lig_dom"/>
</dbReference>
<accession>A0A0N1HGH6</accession>
<dbReference type="PANTHER" id="PTHR43107">
    <property type="entry name" value="LONG-CHAIN FATTY ACID TRANSPORT PROTEIN"/>
    <property type="match status" value="1"/>
</dbReference>
<dbReference type="EMBL" id="LFJN01000003">
    <property type="protein sequence ID" value="KPI44704.1"/>
    <property type="molecule type" value="Genomic_DNA"/>
</dbReference>
<dbReference type="InterPro" id="IPR045851">
    <property type="entry name" value="AMP-bd_C_sf"/>
</dbReference>
<dbReference type="GO" id="GO:0005811">
    <property type="term" value="C:lipid droplet"/>
    <property type="evidence" value="ECO:0007669"/>
    <property type="project" value="TreeGrafter"/>
</dbReference>
<comment type="similarity">
    <text evidence="1">Belongs to the ATP-dependent AMP-binding enzyme family.</text>
</comment>
<dbReference type="GeneID" id="28740879"/>
<dbReference type="GO" id="GO:0005324">
    <property type="term" value="F:long-chain fatty acid transmembrane transporter activity"/>
    <property type="evidence" value="ECO:0007669"/>
    <property type="project" value="TreeGrafter"/>
</dbReference>
<dbReference type="SUPFAM" id="SSF56801">
    <property type="entry name" value="Acetyl-CoA synthetase-like"/>
    <property type="match status" value="1"/>
</dbReference>
<dbReference type="Proteomes" id="UP000038010">
    <property type="component" value="Unassembled WGS sequence"/>
</dbReference>
<dbReference type="GO" id="GO:0005777">
    <property type="term" value="C:peroxisome"/>
    <property type="evidence" value="ECO:0007669"/>
    <property type="project" value="TreeGrafter"/>
</dbReference>
<evidence type="ECO:0000313" key="5">
    <source>
        <dbReference type="Proteomes" id="UP000038010"/>
    </source>
</evidence>
<dbReference type="OrthoDB" id="10253869at2759"/>
<feature type="domain" description="AMP-dependent synthetase/ligase" evidence="3">
    <location>
        <begin position="69"/>
        <end position="383"/>
    </location>
</feature>
<dbReference type="InterPro" id="IPR042099">
    <property type="entry name" value="ANL_N_sf"/>
</dbReference>
<dbReference type="GO" id="GO:0044539">
    <property type="term" value="P:long-chain fatty acid import into cell"/>
    <property type="evidence" value="ECO:0007669"/>
    <property type="project" value="TreeGrafter"/>
</dbReference>
<dbReference type="PANTHER" id="PTHR43107:SF20">
    <property type="entry name" value="FATTY ACID TRANSPORTER_ACYL-COA SYNTHETASE (FAT1), PUTATIVE (AFU_ORTHOLOGUE AFUA_2G11360)-RELATED"/>
    <property type="match status" value="1"/>
</dbReference>
<dbReference type="Gene3D" id="3.40.50.12780">
    <property type="entry name" value="N-terminal domain of ligase-like"/>
    <property type="match status" value="1"/>
</dbReference>
<protein>
    <submittedName>
        <fullName evidence="4">Very long-chain acyl-CoA synthetase</fullName>
    </submittedName>
</protein>
<sequence>MASSQAGQVATAAATALIAGLGLNSYFGISKDITQIRFNKQFNKLLTAHIQRAGPQATCLYRLLELADPHADAVFFEGRSWTYAAMKREVAAIALGLRSQGVKNNDVVGVFMTNSPEMLFTIHALSKLGAIPALMNSNLRDDTLLHCVQVADSNMVISTPDIATHAANAASRVKSGSDQVRVFSLNLGSFTAGGDTGSAEMFPYPSGPIIDDITTPPKTMADRAAFIFTSGTTGKPKACSVKNALMMVTSCPSPWDQPGEYGVRDSRYPPMRVFSCMPMFHGTTFFTGVNQAVGSSGCFCISRKFSARNYWQEVTAARADRILYVGELCRFLLATPEGEYDRKHNVKVASGNGLQRDVWVAFQKRFGVEEIREFYRSTEGLVKYDNRHFQRQGYTGAGRVGYRGTLLRKREVKEQAILRFDYDSEEPVRDPQTGFCIVADRDEPGEAVAKIASMATYTDYHNNAEATEKKLLRNVFEKGDVWQRSGDLLVVQNDGWVRFVDRIGDTFRWKGENVSAGEIRAFISDFDEVQDAVVVGKVLKGYDGQAGVAALSLLCTTREEEALFMDGLYPRLKAKGVPHYAFPRLVAITDEVKVGDTFKHAKQIVKALLWSDVSDGKKYWLDVKGERYVPLNEMSWADIDGGRAKL</sequence>
<dbReference type="STRING" id="1664694.A0A0N1HGH6"/>
<evidence type="ECO:0000256" key="2">
    <source>
        <dbReference type="ARBA" id="ARBA00022598"/>
    </source>
</evidence>
<dbReference type="Gene3D" id="3.30.300.30">
    <property type="match status" value="1"/>
</dbReference>
<keyword evidence="5" id="KW-1185">Reference proteome</keyword>
<comment type="caution">
    <text evidence="4">The sequence shown here is derived from an EMBL/GenBank/DDBJ whole genome shotgun (WGS) entry which is preliminary data.</text>
</comment>
<dbReference type="VEuPathDB" id="FungiDB:AB675_8545"/>
<proteinExistence type="inferred from homology"/>